<dbReference type="EMBL" id="QPEX01000004">
    <property type="protein sequence ID" value="RCS56091.1"/>
    <property type="molecule type" value="Genomic_DNA"/>
</dbReference>
<gene>
    <name evidence="1" type="ORF">DTL42_00465</name>
</gene>
<protein>
    <submittedName>
        <fullName evidence="1">Uncharacterized protein</fullName>
    </submittedName>
</protein>
<sequence>MTLQDFYKSQGAEERGWNAILTGGTIVGGIIPGFGEGMDFWVLFHPDSNWWERSLAGGSLLVNAVSLGMAPNF</sequence>
<reference evidence="1 2" key="1">
    <citation type="submission" date="2018-07" db="EMBL/GenBank/DDBJ databases">
        <title>Comparative genomes isolates from brazilian mangrove.</title>
        <authorList>
            <person name="De Araujo J.E."/>
            <person name="Taketani R.G."/>
            <person name="Silva M.C.P."/>
            <person name="Lourenco M.V."/>
            <person name="Oliveira V.M."/>
            <person name="Andreote F.D."/>
        </authorList>
    </citation>
    <scope>NUCLEOTIDE SEQUENCE [LARGE SCALE GENOMIC DNA]</scope>
    <source>
        <strain evidence="1 2">HEX PRIS-MGV</strain>
    </source>
</reference>
<accession>A0A368KXL0</accession>
<dbReference type="Proteomes" id="UP000253562">
    <property type="component" value="Unassembled WGS sequence"/>
</dbReference>
<organism evidence="1 2">
    <name type="scientific">Bremerella cremea</name>
    <dbReference type="NCBI Taxonomy" id="1031537"/>
    <lineage>
        <taxon>Bacteria</taxon>
        <taxon>Pseudomonadati</taxon>
        <taxon>Planctomycetota</taxon>
        <taxon>Planctomycetia</taxon>
        <taxon>Pirellulales</taxon>
        <taxon>Pirellulaceae</taxon>
        <taxon>Bremerella</taxon>
    </lineage>
</organism>
<comment type="caution">
    <text evidence="1">The sequence shown here is derived from an EMBL/GenBank/DDBJ whole genome shotgun (WGS) entry which is preliminary data.</text>
</comment>
<name>A0A368KXL0_9BACT</name>
<proteinExistence type="predicted"/>
<dbReference type="AlphaFoldDB" id="A0A368KXL0"/>
<evidence type="ECO:0000313" key="1">
    <source>
        <dbReference type="EMBL" id="RCS56091.1"/>
    </source>
</evidence>
<evidence type="ECO:0000313" key="2">
    <source>
        <dbReference type="Proteomes" id="UP000253562"/>
    </source>
</evidence>